<proteinExistence type="predicted"/>
<dbReference type="AlphaFoldDB" id="A0AAW3WCI9"/>
<name>A0AAW3WCI9_CLOBE</name>
<comment type="caution">
    <text evidence="2">The sequence shown here is derived from an EMBL/GenBank/DDBJ whole genome shotgun (WGS) entry which is preliminary data.</text>
</comment>
<dbReference type="Pfam" id="PF03435">
    <property type="entry name" value="Sacchrp_dh_NADP"/>
    <property type="match status" value="1"/>
</dbReference>
<evidence type="ECO:0000313" key="3">
    <source>
        <dbReference type="Proteomes" id="UP001194098"/>
    </source>
</evidence>
<reference evidence="2" key="2">
    <citation type="journal article" date="2022" name="Nat. Biotechnol.">
        <title>Carbon-negative production of acetone and isopropanol by gas fermentation at industrial pilot scale.</title>
        <authorList>
            <person name="Liew F.E."/>
            <person name="Nogle R."/>
            <person name="Abdalla T."/>
            <person name="Rasor B.J."/>
            <person name="Canter C."/>
            <person name="Jensen R.O."/>
            <person name="Wang L."/>
            <person name="Strutz J."/>
            <person name="Chirania P."/>
            <person name="De Tissera S."/>
            <person name="Mueller A.P."/>
            <person name="Ruan Z."/>
            <person name="Gao A."/>
            <person name="Tran L."/>
            <person name="Engle N.L."/>
            <person name="Bromley J.C."/>
            <person name="Daniell J."/>
            <person name="Conrado R."/>
            <person name="Tschaplinski T.J."/>
            <person name="Giannone R.J."/>
            <person name="Hettich R.L."/>
            <person name="Karim A.S."/>
            <person name="Simpson S.D."/>
            <person name="Brown S.D."/>
            <person name="Leang C."/>
            <person name="Jewett M.C."/>
            <person name="Kopke M."/>
        </authorList>
    </citation>
    <scope>NUCLEOTIDE SEQUENCE</scope>
    <source>
        <strain evidence="2">DJ015</strain>
    </source>
</reference>
<protein>
    <submittedName>
        <fullName evidence="2">NAD(P)H-binding protein</fullName>
    </submittedName>
</protein>
<dbReference type="InterPro" id="IPR036291">
    <property type="entry name" value="NAD(P)-bd_dom_sf"/>
</dbReference>
<dbReference type="PANTHER" id="PTHR43796">
    <property type="entry name" value="CARBOXYNORSPERMIDINE SYNTHASE"/>
    <property type="match status" value="1"/>
</dbReference>
<accession>A0AAW3WCI9</accession>
<reference evidence="2" key="1">
    <citation type="submission" date="2020-04" db="EMBL/GenBank/DDBJ databases">
        <authorList>
            <person name="Brown S."/>
        </authorList>
    </citation>
    <scope>NUCLEOTIDE SEQUENCE</scope>
    <source>
        <strain evidence="2">DJ015</strain>
    </source>
</reference>
<sequence>MIGIIGGYGEVGLEVTRLLKKYNKHSLRIGGRNIKSAKMKLQKELFDVEWMQVDVESYRSVEDFIDGCDLIINCVGPSYNSESLAAKKCFEKKCNYVDLGINKKLEAMKNVNSDITAIYGAGFMPGLSGILPRWLAQKFDKVSSLTCYTGISDKFTSSAAEDYLVGIFDSNKSLAAWKDGKVVNSCLTRKTNVQLPYFLEEVNLYPYFDKETEYVAESIGIQDGEWYMAFEGKNIQSVLEKVCFEFISDKKNAVKHLCMATTLDSIEIGSYVNFLVEMHGIEEENEIVKTLILQMDKPSVLTGTMAALAGIAILEGKVKKGAYPLAEVSSIKNLIEKLNEVKVLRSFQIQNCSVKELLRVVEGEI</sequence>
<feature type="domain" description="Saccharopine dehydrogenase NADP binding" evidence="1">
    <location>
        <begin position="2"/>
        <end position="111"/>
    </location>
</feature>
<dbReference type="EMBL" id="JABAGV010000057">
    <property type="protein sequence ID" value="MBC2476634.1"/>
    <property type="molecule type" value="Genomic_DNA"/>
</dbReference>
<dbReference type="PANTHER" id="PTHR43796:SF2">
    <property type="entry name" value="CARBOXYNORSPERMIDINE SYNTHASE"/>
    <property type="match status" value="1"/>
</dbReference>
<organism evidence="2 3">
    <name type="scientific">Clostridium beijerinckii</name>
    <name type="common">Clostridium MP</name>
    <dbReference type="NCBI Taxonomy" id="1520"/>
    <lineage>
        <taxon>Bacteria</taxon>
        <taxon>Bacillati</taxon>
        <taxon>Bacillota</taxon>
        <taxon>Clostridia</taxon>
        <taxon>Eubacteriales</taxon>
        <taxon>Clostridiaceae</taxon>
        <taxon>Clostridium</taxon>
    </lineage>
</organism>
<gene>
    <name evidence="2" type="ORF">HGI39_18355</name>
</gene>
<dbReference type="RefSeq" id="WP_171780729.1">
    <property type="nucleotide sequence ID" value="NZ_JABAGV010000057.1"/>
</dbReference>
<evidence type="ECO:0000313" key="2">
    <source>
        <dbReference type="EMBL" id="MBC2476634.1"/>
    </source>
</evidence>
<dbReference type="InterPro" id="IPR005097">
    <property type="entry name" value="Sacchrp_dh_NADP-bd"/>
</dbReference>
<dbReference type="Proteomes" id="UP001194098">
    <property type="component" value="Unassembled WGS sequence"/>
</dbReference>
<dbReference type="SUPFAM" id="SSF51735">
    <property type="entry name" value="NAD(P)-binding Rossmann-fold domains"/>
    <property type="match status" value="1"/>
</dbReference>
<evidence type="ECO:0000259" key="1">
    <source>
        <dbReference type="Pfam" id="PF03435"/>
    </source>
</evidence>
<dbReference type="Gene3D" id="3.40.50.720">
    <property type="entry name" value="NAD(P)-binding Rossmann-like Domain"/>
    <property type="match status" value="1"/>
</dbReference>